<dbReference type="Proteomes" id="UP000887013">
    <property type="component" value="Unassembled WGS sequence"/>
</dbReference>
<protein>
    <submittedName>
        <fullName evidence="1">Uncharacterized protein</fullName>
    </submittedName>
</protein>
<evidence type="ECO:0000313" key="1">
    <source>
        <dbReference type="EMBL" id="GFU22480.1"/>
    </source>
</evidence>
<name>A0A8X6QEN8_NEPPI</name>
<sequence length="97" mass="10974">MITRLLNASISREQIVFECVPLHIGSRENNEDFSIQGENKTIVGLIGCRFLQADISRKKTRKTFIRCLEADSHTVEIDDSDGQMKMDDCSSMFCATI</sequence>
<reference evidence="1" key="1">
    <citation type="submission" date="2020-08" db="EMBL/GenBank/DDBJ databases">
        <title>Multicomponent nature underlies the extraordinary mechanical properties of spider dragline silk.</title>
        <authorList>
            <person name="Kono N."/>
            <person name="Nakamura H."/>
            <person name="Mori M."/>
            <person name="Yoshida Y."/>
            <person name="Ohtoshi R."/>
            <person name="Malay A.D."/>
            <person name="Moran D.A.P."/>
            <person name="Tomita M."/>
            <person name="Numata K."/>
            <person name="Arakawa K."/>
        </authorList>
    </citation>
    <scope>NUCLEOTIDE SEQUENCE</scope>
</reference>
<keyword evidence="2" id="KW-1185">Reference proteome</keyword>
<gene>
    <name evidence="1" type="ORF">NPIL_102821</name>
</gene>
<comment type="caution">
    <text evidence="1">The sequence shown here is derived from an EMBL/GenBank/DDBJ whole genome shotgun (WGS) entry which is preliminary data.</text>
</comment>
<proteinExistence type="predicted"/>
<organism evidence="1 2">
    <name type="scientific">Nephila pilipes</name>
    <name type="common">Giant wood spider</name>
    <name type="synonym">Nephila maculata</name>
    <dbReference type="NCBI Taxonomy" id="299642"/>
    <lineage>
        <taxon>Eukaryota</taxon>
        <taxon>Metazoa</taxon>
        <taxon>Ecdysozoa</taxon>
        <taxon>Arthropoda</taxon>
        <taxon>Chelicerata</taxon>
        <taxon>Arachnida</taxon>
        <taxon>Araneae</taxon>
        <taxon>Araneomorphae</taxon>
        <taxon>Entelegynae</taxon>
        <taxon>Araneoidea</taxon>
        <taxon>Nephilidae</taxon>
        <taxon>Nephila</taxon>
    </lineage>
</organism>
<accession>A0A8X6QEN8</accession>
<evidence type="ECO:0000313" key="2">
    <source>
        <dbReference type="Proteomes" id="UP000887013"/>
    </source>
</evidence>
<dbReference type="AlphaFoldDB" id="A0A8X6QEN8"/>
<dbReference type="EMBL" id="BMAW01127736">
    <property type="protein sequence ID" value="GFU22480.1"/>
    <property type="molecule type" value="Genomic_DNA"/>
</dbReference>